<feature type="transmembrane region" description="Helical" evidence="7">
    <location>
        <begin position="121"/>
        <end position="144"/>
    </location>
</feature>
<evidence type="ECO:0000256" key="3">
    <source>
        <dbReference type="ARBA" id="ARBA00022692"/>
    </source>
</evidence>
<keyword evidence="3 7" id="KW-0812">Transmembrane</keyword>
<feature type="transmembrane region" description="Helical" evidence="7">
    <location>
        <begin position="95"/>
        <end position="115"/>
    </location>
</feature>
<comment type="caution">
    <text evidence="8">The sequence shown here is derived from an EMBL/GenBank/DDBJ whole genome shotgun (WGS) entry which is preliminary data.</text>
</comment>
<evidence type="ECO:0000256" key="1">
    <source>
        <dbReference type="ARBA" id="ARBA00004651"/>
    </source>
</evidence>
<sequence>MATNANDAENGESHQRKTSESAIGKRRRPPLIRYVSAALLARGADAGAAVGFVMLASASGAPAAHGALMAAALTAPHVFGSLPSRLLDAAKDARMILAGSAVLYGLCILAAALSFGRMPLAIALLLAAAAGFCGPLLTGGLSSLLAPLMPGPERKQRRAESWDALTYGIGGTLGPAAVAAAAAALSAGFALAALSAASFAAAPLMMALPKPALPERAEPSVRSSGAADGQKKKQRGVLRALASIGPLRRATLLTMAAALPGGAISVLAVSFAERTAQAGGSSGGYLVTAFGFGNLAGSLLLVLFPLRGNPEKQMRGWTTAVAASFVCCAFMPSYAWLFAALLLAGAANAPFFAAALAVRSAFSPDGIRAQAFAAMAGIKTAAGSAGTAAAGMLIAFGPSSLFLAGGLLVFAALLATGRDALSRTKADA</sequence>
<evidence type="ECO:0000313" key="9">
    <source>
        <dbReference type="Proteomes" id="UP000605427"/>
    </source>
</evidence>
<dbReference type="PANTHER" id="PTHR23513:SF11">
    <property type="entry name" value="STAPHYLOFERRIN A TRANSPORTER"/>
    <property type="match status" value="1"/>
</dbReference>
<keyword evidence="5 7" id="KW-0472">Membrane</keyword>
<accession>A0ABQ1ZS76</accession>
<evidence type="ECO:0000256" key="2">
    <source>
        <dbReference type="ARBA" id="ARBA00022475"/>
    </source>
</evidence>
<name>A0ABQ1ZS76_9BACL</name>
<gene>
    <name evidence="8" type="ORF">GCM10007362_11190</name>
</gene>
<dbReference type="RefSeq" id="WP_172240209.1">
    <property type="nucleotide sequence ID" value="NZ_BMDD01000001.1"/>
</dbReference>
<feature type="region of interest" description="Disordered" evidence="6">
    <location>
        <begin position="1"/>
        <end position="25"/>
    </location>
</feature>
<organism evidence="8 9">
    <name type="scientific">Saccharibacillus endophyticus</name>
    <dbReference type="NCBI Taxonomy" id="2060666"/>
    <lineage>
        <taxon>Bacteria</taxon>
        <taxon>Bacillati</taxon>
        <taxon>Bacillota</taxon>
        <taxon>Bacilli</taxon>
        <taxon>Bacillales</taxon>
        <taxon>Paenibacillaceae</taxon>
        <taxon>Saccharibacillus</taxon>
    </lineage>
</organism>
<evidence type="ECO:0000256" key="4">
    <source>
        <dbReference type="ARBA" id="ARBA00022989"/>
    </source>
</evidence>
<feature type="transmembrane region" description="Helical" evidence="7">
    <location>
        <begin position="252"/>
        <end position="272"/>
    </location>
</feature>
<dbReference type="Proteomes" id="UP000605427">
    <property type="component" value="Unassembled WGS sequence"/>
</dbReference>
<keyword evidence="2" id="KW-1003">Cell membrane</keyword>
<comment type="subcellular location">
    <subcellularLocation>
        <location evidence="1">Cell membrane</location>
        <topology evidence="1">Multi-pass membrane protein</topology>
    </subcellularLocation>
</comment>
<evidence type="ECO:0000256" key="7">
    <source>
        <dbReference type="SAM" id="Phobius"/>
    </source>
</evidence>
<evidence type="ECO:0000256" key="6">
    <source>
        <dbReference type="SAM" id="MobiDB-lite"/>
    </source>
</evidence>
<feature type="transmembrane region" description="Helical" evidence="7">
    <location>
        <begin position="401"/>
        <end position="421"/>
    </location>
</feature>
<feature type="transmembrane region" description="Helical" evidence="7">
    <location>
        <begin position="284"/>
        <end position="304"/>
    </location>
</feature>
<protein>
    <submittedName>
        <fullName evidence="8">MFS transporter</fullName>
    </submittedName>
</protein>
<proteinExistence type="predicted"/>
<evidence type="ECO:0000256" key="5">
    <source>
        <dbReference type="ARBA" id="ARBA00023136"/>
    </source>
</evidence>
<dbReference type="InterPro" id="IPR036259">
    <property type="entry name" value="MFS_trans_sf"/>
</dbReference>
<dbReference type="EMBL" id="BMDD01000001">
    <property type="protein sequence ID" value="GGH72753.1"/>
    <property type="molecule type" value="Genomic_DNA"/>
</dbReference>
<reference evidence="9" key="1">
    <citation type="journal article" date="2019" name="Int. J. Syst. Evol. Microbiol.">
        <title>The Global Catalogue of Microorganisms (GCM) 10K type strain sequencing project: providing services to taxonomists for standard genome sequencing and annotation.</title>
        <authorList>
            <consortium name="The Broad Institute Genomics Platform"/>
            <consortium name="The Broad Institute Genome Sequencing Center for Infectious Disease"/>
            <person name="Wu L."/>
            <person name="Ma J."/>
        </authorList>
    </citation>
    <scope>NUCLEOTIDE SEQUENCE [LARGE SCALE GENOMIC DNA]</scope>
    <source>
        <strain evidence="9">CCM 8702</strain>
    </source>
</reference>
<dbReference type="SUPFAM" id="SSF103473">
    <property type="entry name" value="MFS general substrate transporter"/>
    <property type="match status" value="1"/>
</dbReference>
<dbReference type="PANTHER" id="PTHR23513">
    <property type="entry name" value="INTEGRAL MEMBRANE EFFLUX PROTEIN-RELATED"/>
    <property type="match status" value="1"/>
</dbReference>
<keyword evidence="9" id="KW-1185">Reference proteome</keyword>
<dbReference type="Gene3D" id="1.20.1250.20">
    <property type="entry name" value="MFS general substrate transporter like domains"/>
    <property type="match status" value="1"/>
</dbReference>
<evidence type="ECO:0000313" key="8">
    <source>
        <dbReference type="EMBL" id="GGH72753.1"/>
    </source>
</evidence>
<keyword evidence="4 7" id="KW-1133">Transmembrane helix</keyword>